<evidence type="ECO:0000313" key="1">
    <source>
        <dbReference type="EMBL" id="GIF23829.1"/>
    </source>
</evidence>
<dbReference type="PANTHER" id="PTHR37331">
    <property type="entry name" value="YALI0F11671P"/>
    <property type="match status" value="1"/>
</dbReference>
<proteinExistence type="predicted"/>
<dbReference type="EMBL" id="BOMY01000042">
    <property type="protein sequence ID" value="GIF23829.1"/>
    <property type="molecule type" value="Genomic_DNA"/>
</dbReference>
<accession>A0A919NRJ7</accession>
<organism evidence="1 2">
    <name type="scientific">Paractinoplanes tereljensis</name>
    <dbReference type="NCBI Taxonomy" id="571912"/>
    <lineage>
        <taxon>Bacteria</taxon>
        <taxon>Bacillati</taxon>
        <taxon>Actinomycetota</taxon>
        <taxon>Actinomycetes</taxon>
        <taxon>Micromonosporales</taxon>
        <taxon>Micromonosporaceae</taxon>
        <taxon>Paractinoplanes</taxon>
    </lineage>
</organism>
<dbReference type="Proteomes" id="UP000623608">
    <property type="component" value="Unassembled WGS sequence"/>
</dbReference>
<reference evidence="1" key="1">
    <citation type="submission" date="2021-01" db="EMBL/GenBank/DDBJ databases">
        <title>Whole genome shotgun sequence of Actinoplanes tereljensis NBRC 105297.</title>
        <authorList>
            <person name="Komaki H."/>
            <person name="Tamura T."/>
        </authorList>
    </citation>
    <scope>NUCLEOTIDE SEQUENCE</scope>
    <source>
        <strain evidence="1">NBRC 105297</strain>
    </source>
</reference>
<gene>
    <name evidence="1" type="ORF">Ate02nite_65590</name>
</gene>
<protein>
    <submittedName>
        <fullName evidence="1">Uncharacterized protein</fullName>
    </submittedName>
</protein>
<evidence type="ECO:0000313" key="2">
    <source>
        <dbReference type="Proteomes" id="UP000623608"/>
    </source>
</evidence>
<name>A0A919NRJ7_9ACTN</name>
<dbReference type="RefSeq" id="WP_203811720.1">
    <property type="nucleotide sequence ID" value="NZ_BOMY01000042.1"/>
</dbReference>
<dbReference type="PANTHER" id="PTHR37331:SF1">
    <property type="entry name" value="YALI0F11671P"/>
    <property type="match status" value="1"/>
</dbReference>
<comment type="caution">
    <text evidence="1">The sequence shown here is derived from an EMBL/GenBank/DDBJ whole genome shotgun (WGS) entry which is preliminary data.</text>
</comment>
<sequence length="161" mass="18418">MGRTEREVFRYRVDFGGGERDVVSLLEPEWVDRHGLHPEAVVAVVGAEDPTPADIRENGPFLRLLSRVIFENIDHCEYVRREAEIQVAGFVYLLDERTPDPGGRVDQADIVGEVEVRNGTLVPGSYRHNPRHRLFTTHGWFGLPPEIEAPLQDRLRSLRLR</sequence>
<keyword evidence="2" id="KW-1185">Reference proteome</keyword>
<dbReference type="AlphaFoldDB" id="A0A919NRJ7"/>